<evidence type="ECO:0000313" key="5">
    <source>
        <dbReference type="Proteomes" id="UP001346800"/>
    </source>
</evidence>
<evidence type="ECO:0000313" key="3">
    <source>
        <dbReference type="EMBL" id="GMM15516.1"/>
    </source>
</evidence>
<feature type="signal peptide" evidence="1">
    <location>
        <begin position="1"/>
        <end position="35"/>
    </location>
</feature>
<evidence type="ECO:0000313" key="4">
    <source>
        <dbReference type="Proteomes" id="UP001332503"/>
    </source>
</evidence>
<evidence type="ECO:0000313" key="2">
    <source>
        <dbReference type="EMBL" id="GMM13540.1"/>
    </source>
</evidence>
<reference evidence="4 5" key="2">
    <citation type="journal article" date="2024" name="Int. J. Syst. Evol. Microbiol.">
        <title>Proposal of Lactobacillus amylovorus subsp. animalis subsp. nov. and an emended description of Lactobacillus amylovorus.</title>
        <authorList>
            <person name="Yamane K."/>
            <person name="Tanizawa Y."/>
            <person name="Kobayashi H."/>
            <person name="Kamizono T."/>
            <person name="Kojima Y."/>
            <person name="Takagi H."/>
            <person name="Tohno M."/>
        </authorList>
    </citation>
    <scope>NUCLEOTIDE SEQUENCE [LARGE SCALE GENOMIC DNA]</scope>
    <source>
        <strain evidence="3 4">BF125</strain>
        <strain evidence="2 5">BF186</strain>
    </source>
</reference>
<sequence length="209" mass="23462">MKGIILIRKFNTKTLLLSSALIAGLVFTTSNQVKADTTDTGDNTNVLQISHNDATVPAKASISPVASHDNQTLRQVAAANNASLEVLEKLNDNIDPDVPIKNDTPLYLPQNSNLFAQENDAVPHSLYVKYWSHLSPANRRAKAWIAQRESRGSYTARNGSVYGRYQLSLSYLHGDLSKTNQERTANRYVKQRYGSWVNAKKFWLAHNWY</sequence>
<dbReference type="EMBL" id="BTFR01000011">
    <property type="protein sequence ID" value="GMM15516.1"/>
    <property type="molecule type" value="Genomic_DNA"/>
</dbReference>
<evidence type="ECO:0008006" key="6">
    <source>
        <dbReference type="Google" id="ProtNLM"/>
    </source>
</evidence>
<proteinExistence type="predicted"/>
<dbReference type="EMBL" id="BTFQ01000027">
    <property type="protein sequence ID" value="GMM13540.1"/>
    <property type="molecule type" value="Genomic_DNA"/>
</dbReference>
<evidence type="ECO:0000256" key="1">
    <source>
        <dbReference type="SAM" id="SignalP"/>
    </source>
</evidence>
<organism evidence="2 5">
    <name type="scientific">Lactobacillus amylovorus subsp. animalium</name>
    <dbReference type="NCBI Taxonomy" id="3378536"/>
    <lineage>
        <taxon>Bacteria</taxon>
        <taxon>Bacillati</taxon>
        <taxon>Bacillota</taxon>
        <taxon>Bacilli</taxon>
        <taxon>Lactobacillales</taxon>
        <taxon>Lactobacillaceae</taxon>
        <taxon>Lactobacillus</taxon>
    </lineage>
</organism>
<comment type="caution">
    <text evidence="2">The sequence shown here is derived from an EMBL/GenBank/DDBJ whole genome shotgun (WGS) entry which is preliminary data.</text>
</comment>
<gene>
    <name evidence="3" type="ORF">LABF125_06490</name>
    <name evidence="2" type="ORF">LABF186_06550</name>
</gene>
<accession>A0ABD0C2M8</accession>
<keyword evidence="1" id="KW-0732">Signal</keyword>
<dbReference type="AlphaFoldDB" id="A0ABD0C2M8"/>
<keyword evidence="4" id="KW-1185">Reference proteome</keyword>
<reference evidence="2" key="1">
    <citation type="submission" date="2023-06" db="EMBL/GenBank/DDBJ databases">
        <authorList>
            <person name="Tohno M."/>
            <person name="Tanizawa Y."/>
        </authorList>
    </citation>
    <scope>NUCLEOTIDE SEQUENCE</scope>
    <source>
        <strain evidence="3">BF125</strain>
        <strain evidence="2">BF186</strain>
    </source>
</reference>
<dbReference type="Proteomes" id="UP001346800">
    <property type="component" value="Unassembled WGS sequence"/>
</dbReference>
<feature type="chain" id="PRO_5044722494" description="Aggregation promoting protein" evidence="1">
    <location>
        <begin position="36"/>
        <end position="209"/>
    </location>
</feature>
<protein>
    <recommendedName>
        <fullName evidence="6">Aggregation promoting protein</fullName>
    </recommendedName>
</protein>
<dbReference type="Proteomes" id="UP001332503">
    <property type="component" value="Unassembled WGS sequence"/>
</dbReference>
<name>A0ABD0C2M8_LACAM</name>